<dbReference type="Proteomes" id="UP001219567">
    <property type="component" value="Chromosome 7"/>
</dbReference>
<dbReference type="AlphaFoldDB" id="A0AAJ5YVI9"/>
<evidence type="ECO:0000259" key="1">
    <source>
        <dbReference type="Pfam" id="PF24016"/>
    </source>
</evidence>
<keyword evidence="3" id="KW-1185">Reference proteome</keyword>
<evidence type="ECO:0000313" key="2">
    <source>
        <dbReference type="EMBL" id="WFD01041.1"/>
    </source>
</evidence>
<evidence type="ECO:0000313" key="3">
    <source>
        <dbReference type="Proteomes" id="UP001219567"/>
    </source>
</evidence>
<gene>
    <name evidence="2" type="ORF">MYAM1_003801</name>
</gene>
<accession>A0AAJ5YVI9</accession>
<sequence>MSSTASHRQSIYIQNGMAQDDVPEDVDEAQARALFHEDNEQPVRHLFIDWPASSIKGAFTVGASVPDAVPPLFDMPLAEITEQNAASAVFKTRSSPINVVVNVVHGQGGQHTPFTSHTPQPATSPLPKTDPLNASTLIDSMRKNAVFISAKSVSNSVTVHVPEYFGRRPMHIRCKSAAGHVTVILPPSFNGMISWRSETGTIQTSKDVTSHVKRLDADQNKRHGTMKFVADPDLPAWMTGNGRRGDVCELITKTGRISVYMSGEKKKANAGCVVS</sequence>
<reference evidence="2 3" key="1">
    <citation type="submission" date="2023-03" db="EMBL/GenBank/DDBJ databases">
        <title>Mating type loci evolution in Malassezia.</title>
        <authorList>
            <person name="Coelho M.A."/>
        </authorList>
    </citation>
    <scope>NUCLEOTIDE SEQUENCE [LARGE SCALE GENOMIC DNA]</scope>
    <source>
        <strain evidence="2 3">CBS 9725</strain>
    </source>
</reference>
<dbReference type="EMBL" id="CP119949">
    <property type="protein sequence ID" value="WFD01041.1"/>
    <property type="molecule type" value="Genomic_DNA"/>
</dbReference>
<dbReference type="InterPro" id="IPR055754">
    <property type="entry name" value="DUF7330"/>
</dbReference>
<feature type="domain" description="DUF7330" evidence="1">
    <location>
        <begin position="46"/>
        <end position="264"/>
    </location>
</feature>
<organism evidence="2 3">
    <name type="scientific">Malassezia yamatoensis</name>
    <dbReference type="NCBI Taxonomy" id="253288"/>
    <lineage>
        <taxon>Eukaryota</taxon>
        <taxon>Fungi</taxon>
        <taxon>Dikarya</taxon>
        <taxon>Basidiomycota</taxon>
        <taxon>Ustilaginomycotina</taxon>
        <taxon>Malasseziomycetes</taxon>
        <taxon>Malasseziales</taxon>
        <taxon>Malasseziaceae</taxon>
        <taxon>Malassezia</taxon>
    </lineage>
</organism>
<name>A0AAJ5YVI9_9BASI</name>
<proteinExistence type="predicted"/>
<dbReference type="Pfam" id="PF24016">
    <property type="entry name" value="DUF7330"/>
    <property type="match status" value="1"/>
</dbReference>
<protein>
    <recommendedName>
        <fullName evidence="1">DUF7330 domain-containing protein</fullName>
    </recommendedName>
</protein>